<proteinExistence type="predicted"/>
<organism evidence="1">
    <name type="scientific">Salmonella enterica</name>
    <name type="common">Salmonella choleraesuis</name>
    <dbReference type="NCBI Taxonomy" id="28901"/>
    <lineage>
        <taxon>Bacteria</taxon>
        <taxon>Pseudomonadati</taxon>
        <taxon>Pseudomonadota</taxon>
        <taxon>Gammaproteobacteria</taxon>
        <taxon>Enterobacterales</taxon>
        <taxon>Enterobacteriaceae</taxon>
        <taxon>Salmonella</taxon>
    </lineage>
</organism>
<comment type="caution">
    <text evidence="1">The sequence shown here is derived from an EMBL/GenBank/DDBJ whole genome shotgun (WGS) entry which is preliminary data.</text>
</comment>
<evidence type="ECO:0000313" key="1">
    <source>
        <dbReference type="EMBL" id="HAF2129518.1"/>
    </source>
</evidence>
<reference evidence="1" key="2">
    <citation type="submission" date="2020-02" db="EMBL/GenBank/DDBJ databases">
        <authorList>
            <consortium name="NCBI Pathogen Detection Project"/>
        </authorList>
    </citation>
    <scope>NUCLEOTIDE SEQUENCE</scope>
    <source>
        <strain evidence="1">MA.CK_00/00001968</strain>
    </source>
</reference>
<sequence>MEMIFRNIPLARSGHSDKRGDLSVGMICMIPAHSYSKIAHVHYKNIIIGIVQNLTFADLRNGVAELRGDIILDCSYSAIAEMAFDEVYPSILVSATLSATPSNKAVADPYLATLSMVNREEREFEDQQPLDLSDLRNLINSATKSEASVESFRKQYNLADSGYIGSITTNKENKIYINETDTLEAKDGYLVIKANETTEAIKIEGIGIITSTKNKKGTNDICISTTSCGVEIRNSDISTSGILKFIERYKESQFAELKVSCS</sequence>
<dbReference type="AlphaFoldDB" id="A0A743P517"/>
<dbReference type="EMBL" id="DAAUQX010000038">
    <property type="protein sequence ID" value="HAF2129518.1"/>
    <property type="molecule type" value="Genomic_DNA"/>
</dbReference>
<name>A0A743P517_SALER</name>
<protein>
    <submittedName>
        <fullName evidence="1">Uncharacterized protein</fullName>
    </submittedName>
</protein>
<accession>A0A743P517</accession>
<reference evidence="1" key="1">
    <citation type="journal article" date="2018" name="Genome Biol.">
        <title>SKESA: strategic k-mer extension for scrupulous assemblies.</title>
        <authorList>
            <person name="Souvorov A."/>
            <person name="Agarwala R."/>
            <person name="Lipman D.J."/>
        </authorList>
    </citation>
    <scope>NUCLEOTIDE SEQUENCE</scope>
    <source>
        <strain evidence="1">MA.CK_00/00001968</strain>
    </source>
</reference>
<gene>
    <name evidence="1" type="ORF">G9F27_003753</name>
</gene>